<evidence type="ECO:0000313" key="2">
    <source>
        <dbReference type="Proteomes" id="UP000033483"/>
    </source>
</evidence>
<sequence>MSQSYIISRAIDPIFAIFIGVSAAAMRINREGVEQGRTTQQTIQIGLRRMGLSSS</sequence>
<dbReference type="AlphaFoldDB" id="A0A0F4ZGV3"/>
<gene>
    <name evidence="1" type="ORF">TD95_000462</name>
</gene>
<proteinExistence type="predicted"/>
<accession>A0A0F4ZGV3</accession>
<reference evidence="1 2" key="1">
    <citation type="submission" date="2015-03" db="EMBL/GenBank/DDBJ databases">
        <authorList>
            <person name="Radwan O."/>
            <person name="Al-Naeli F.A."/>
            <person name="Rendon G.A."/>
            <person name="Fields C."/>
        </authorList>
    </citation>
    <scope>NUCLEOTIDE SEQUENCE [LARGE SCALE GENOMIC DNA]</scope>
    <source>
        <strain evidence="1">CR-DP1</strain>
    </source>
</reference>
<dbReference type="OrthoDB" id="2155101at2759"/>
<keyword evidence="2" id="KW-1185">Reference proteome</keyword>
<dbReference type="Pfam" id="PF11654">
    <property type="entry name" value="NCE101"/>
    <property type="match status" value="1"/>
</dbReference>
<dbReference type="Proteomes" id="UP000033483">
    <property type="component" value="Unassembled WGS sequence"/>
</dbReference>
<protein>
    <submittedName>
        <fullName evidence="1">Uncharacterized protein</fullName>
    </submittedName>
</protein>
<dbReference type="InterPro" id="IPR024242">
    <property type="entry name" value="NCE101"/>
</dbReference>
<organism evidence="1 2">
    <name type="scientific">Thielaviopsis punctulata</name>
    <dbReference type="NCBI Taxonomy" id="72032"/>
    <lineage>
        <taxon>Eukaryota</taxon>
        <taxon>Fungi</taxon>
        <taxon>Dikarya</taxon>
        <taxon>Ascomycota</taxon>
        <taxon>Pezizomycotina</taxon>
        <taxon>Sordariomycetes</taxon>
        <taxon>Hypocreomycetidae</taxon>
        <taxon>Microascales</taxon>
        <taxon>Ceratocystidaceae</taxon>
        <taxon>Thielaviopsis</taxon>
    </lineage>
</organism>
<name>A0A0F4ZGV3_9PEZI</name>
<comment type="caution">
    <text evidence="1">The sequence shown here is derived from an EMBL/GenBank/DDBJ whole genome shotgun (WGS) entry which is preliminary data.</text>
</comment>
<dbReference type="EMBL" id="LAEV01000658">
    <property type="protein sequence ID" value="KKA29839.1"/>
    <property type="molecule type" value="Genomic_DNA"/>
</dbReference>
<evidence type="ECO:0000313" key="1">
    <source>
        <dbReference type="EMBL" id="KKA29839.1"/>
    </source>
</evidence>
<dbReference type="GO" id="GO:0009306">
    <property type="term" value="P:protein secretion"/>
    <property type="evidence" value="ECO:0007669"/>
    <property type="project" value="InterPro"/>
</dbReference>